<feature type="domain" description="V-SNARE coiled-coil homology" evidence="3">
    <location>
        <begin position="1"/>
        <end position="60"/>
    </location>
</feature>
<reference evidence="5" key="1">
    <citation type="submission" date="2011-08" db="EMBL/GenBank/DDBJ databases">
        <authorList>
            <person name="Rombauts S."/>
        </authorList>
    </citation>
    <scope>NUCLEOTIDE SEQUENCE</scope>
    <source>
        <strain evidence="5">London</strain>
    </source>
</reference>
<reference evidence="4" key="2">
    <citation type="submission" date="2015-06" db="UniProtKB">
        <authorList>
            <consortium name="EnsemblMetazoa"/>
        </authorList>
    </citation>
    <scope>IDENTIFICATION</scope>
</reference>
<proteinExistence type="predicted"/>
<evidence type="ECO:0000313" key="4">
    <source>
        <dbReference type="EnsemblMetazoa" id="tetur02g08480.1"/>
    </source>
</evidence>
<dbReference type="InterPro" id="IPR001388">
    <property type="entry name" value="Synaptobrevin-like"/>
</dbReference>
<name>T1JWJ3_TETUR</name>
<organism evidence="4 5">
    <name type="scientific">Tetranychus urticae</name>
    <name type="common">Two-spotted spider mite</name>
    <dbReference type="NCBI Taxonomy" id="32264"/>
    <lineage>
        <taxon>Eukaryota</taxon>
        <taxon>Metazoa</taxon>
        <taxon>Ecdysozoa</taxon>
        <taxon>Arthropoda</taxon>
        <taxon>Chelicerata</taxon>
        <taxon>Arachnida</taxon>
        <taxon>Acari</taxon>
        <taxon>Acariformes</taxon>
        <taxon>Trombidiformes</taxon>
        <taxon>Prostigmata</taxon>
        <taxon>Eleutherengona</taxon>
        <taxon>Raphignathae</taxon>
        <taxon>Tetranychoidea</taxon>
        <taxon>Tetranychidae</taxon>
        <taxon>Tetranychus</taxon>
    </lineage>
</organism>
<keyword evidence="1" id="KW-0175">Coiled coil</keyword>
<dbReference type="CDD" id="cd15870">
    <property type="entry name" value="R-SNARE_VAMP2"/>
    <property type="match status" value="1"/>
</dbReference>
<dbReference type="Gene3D" id="1.20.5.110">
    <property type="match status" value="1"/>
</dbReference>
<dbReference type="PROSITE" id="PS50892">
    <property type="entry name" value="V_SNARE"/>
    <property type="match status" value="1"/>
</dbReference>
<dbReference type="EnsemblMetazoa" id="tetur02g08480.1">
    <property type="protein sequence ID" value="tetur02g08480.1"/>
    <property type="gene ID" value="tetur02g08480"/>
</dbReference>
<dbReference type="InterPro" id="IPR042855">
    <property type="entry name" value="V_SNARE_CC"/>
</dbReference>
<dbReference type="SUPFAM" id="SSF58038">
    <property type="entry name" value="SNARE fusion complex"/>
    <property type="match status" value="1"/>
</dbReference>
<evidence type="ECO:0000256" key="1">
    <source>
        <dbReference type="PROSITE-ProRule" id="PRU00290"/>
    </source>
</evidence>
<dbReference type="eggNOG" id="KOG0860">
    <property type="taxonomic scope" value="Eukaryota"/>
</dbReference>
<dbReference type="GO" id="GO:0016020">
    <property type="term" value="C:membrane"/>
    <property type="evidence" value="ECO:0007669"/>
    <property type="project" value="InterPro"/>
</dbReference>
<dbReference type="Pfam" id="PF00957">
    <property type="entry name" value="Synaptobrevin"/>
    <property type="match status" value="1"/>
</dbReference>
<keyword evidence="2" id="KW-0812">Transmembrane</keyword>
<accession>T1JWJ3</accession>
<feature type="transmembrane region" description="Helical" evidence="2">
    <location>
        <begin position="64"/>
        <end position="81"/>
    </location>
</feature>
<evidence type="ECO:0000256" key="2">
    <source>
        <dbReference type="SAM" id="Phobius"/>
    </source>
</evidence>
<dbReference type="HOGENOM" id="CLU_2099943_0_0_1"/>
<dbReference type="GO" id="GO:0016192">
    <property type="term" value="P:vesicle-mediated transport"/>
    <property type="evidence" value="ECO:0007669"/>
    <property type="project" value="InterPro"/>
</dbReference>
<dbReference type="PANTHER" id="PTHR45701">
    <property type="entry name" value="SYNAPTOBREVIN FAMILY MEMBER"/>
    <property type="match status" value="1"/>
</dbReference>
<dbReference type="PRINTS" id="PR00219">
    <property type="entry name" value="SYNAPTOBREVN"/>
</dbReference>
<sequence length="116" mass="13244">MQQTQAQVDEVTEIMRMNVEKVLERDAMISQLDERADALKEGAEMFEKQAGALKSKYWWKNAKMIAVMVGVGLVFVLVIFACETSPVFGTEGDELRVNPPKCQTNTHHYDRCSYRI</sequence>
<dbReference type="EMBL" id="CAEY01000813">
    <property type="status" value="NOT_ANNOTATED_CDS"/>
    <property type="molecule type" value="Genomic_DNA"/>
</dbReference>
<dbReference type="InterPro" id="IPR016444">
    <property type="entry name" value="Synaptobrevin/VAMP"/>
</dbReference>
<dbReference type="Proteomes" id="UP000015104">
    <property type="component" value="Unassembled WGS sequence"/>
</dbReference>
<protein>
    <recommendedName>
        <fullName evidence="3">V-SNARE coiled-coil homology domain-containing protein</fullName>
    </recommendedName>
</protein>
<keyword evidence="5" id="KW-1185">Reference proteome</keyword>
<dbReference type="STRING" id="32264.T1JWJ3"/>
<keyword evidence="2" id="KW-0472">Membrane</keyword>
<evidence type="ECO:0000259" key="3">
    <source>
        <dbReference type="PROSITE" id="PS50892"/>
    </source>
</evidence>
<keyword evidence="2" id="KW-1133">Transmembrane helix</keyword>
<evidence type="ECO:0000313" key="5">
    <source>
        <dbReference type="Proteomes" id="UP000015104"/>
    </source>
</evidence>
<dbReference type="AlphaFoldDB" id="T1JWJ3"/>